<dbReference type="EMBL" id="BAABLX010000007">
    <property type="protein sequence ID" value="GAA4934551.1"/>
    <property type="molecule type" value="Genomic_DNA"/>
</dbReference>
<evidence type="ECO:0000256" key="3">
    <source>
        <dbReference type="ARBA" id="ARBA00023251"/>
    </source>
</evidence>
<evidence type="ECO:0000313" key="6">
    <source>
        <dbReference type="Proteomes" id="UP001409585"/>
    </source>
</evidence>
<comment type="caution">
    <text evidence="5">The sequence shown here is derived from an EMBL/GenBank/DDBJ whole genome shotgun (WGS) entry which is preliminary data.</text>
</comment>
<dbReference type="InterPro" id="IPR029068">
    <property type="entry name" value="Glyas_Bleomycin-R_OHBP_Dase"/>
</dbReference>
<evidence type="ECO:0000256" key="1">
    <source>
        <dbReference type="ARBA" id="ARBA00011051"/>
    </source>
</evidence>
<evidence type="ECO:0000313" key="5">
    <source>
        <dbReference type="EMBL" id="GAA4934551.1"/>
    </source>
</evidence>
<protein>
    <recommendedName>
        <fullName evidence="2">Bleomycin resistance protein</fullName>
    </recommendedName>
</protein>
<comment type="similarity">
    <text evidence="1">Belongs to the bleomycin resistance protein family.</text>
</comment>
<evidence type="ECO:0000256" key="2">
    <source>
        <dbReference type="ARBA" id="ARBA00021572"/>
    </source>
</evidence>
<dbReference type="InterPro" id="IPR037523">
    <property type="entry name" value="VOC_core"/>
</dbReference>
<dbReference type="Gene3D" id="3.10.180.10">
    <property type="entry name" value="2,3-Dihydroxybiphenyl 1,2-Dioxygenase, domain 1"/>
    <property type="match status" value="1"/>
</dbReference>
<organism evidence="5 6">
    <name type="scientific">Halioxenophilus aromaticivorans</name>
    <dbReference type="NCBI Taxonomy" id="1306992"/>
    <lineage>
        <taxon>Bacteria</taxon>
        <taxon>Pseudomonadati</taxon>
        <taxon>Pseudomonadota</taxon>
        <taxon>Gammaproteobacteria</taxon>
        <taxon>Alteromonadales</taxon>
        <taxon>Alteromonadaceae</taxon>
        <taxon>Halioxenophilus</taxon>
    </lineage>
</organism>
<dbReference type="PROSITE" id="PS51819">
    <property type="entry name" value="VOC"/>
    <property type="match status" value="1"/>
</dbReference>
<dbReference type="Proteomes" id="UP001409585">
    <property type="component" value="Unassembled WGS sequence"/>
</dbReference>
<feature type="domain" description="VOC" evidence="4">
    <location>
        <begin position="8"/>
        <end position="135"/>
    </location>
</feature>
<gene>
    <name evidence="5" type="ORF">GCM10025791_09330</name>
</gene>
<dbReference type="RefSeq" id="WP_345417812.1">
    <property type="nucleotide sequence ID" value="NZ_AP031496.1"/>
</dbReference>
<dbReference type="InterPro" id="IPR000335">
    <property type="entry name" value="Bleomycin-R"/>
</dbReference>
<dbReference type="AlphaFoldDB" id="A0AAV3TZ76"/>
<reference evidence="6" key="1">
    <citation type="journal article" date="2019" name="Int. J. Syst. Evol. Microbiol.">
        <title>The Global Catalogue of Microorganisms (GCM) 10K type strain sequencing project: providing services to taxonomists for standard genome sequencing and annotation.</title>
        <authorList>
            <consortium name="The Broad Institute Genomics Platform"/>
            <consortium name="The Broad Institute Genome Sequencing Center for Infectious Disease"/>
            <person name="Wu L."/>
            <person name="Ma J."/>
        </authorList>
    </citation>
    <scope>NUCLEOTIDE SEQUENCE [LARGE SCALE GENOMIC DNA]</scope>
    <source>
        <strain evidence="6">JCM 19134</strain>
    </source>
</reference>
<accession>A0AAV3TZ76</accession>
<evidence type="ECO:0000259" key="4">
    <source>
        <dbReference type="PROSITE" id="PS51819"/>
    </source>
</evidence>
<dbReference type="CDD" id="cd08349">
    <property type="entry name" value="BLMA_like"/>
    <property type="match status" value="1"/>
</dbReference>
<name>A0AAV3TZ76_9ALTE</name>
<keyword evidence="6" id="KW-1185">Reference proteome</keyword>
<dbReference type="InterPro" id="IPR004360">
    <property type="entry name" value="Glyas_Fos-R_dOase_dom"/>
</dbReference>
<keyword evidence="3" id="KW-0046">Antibiotic resistance</keyword>
<dbReference type="SUPFAM" id="SSF54593">
    <property type="entry name" value="Glyoxalase/Bleomycin resistance protein/Dihydroxybiphenyl dioxygenase"/>
    <property type="match status" value="1"/>
</dbReference>
<sequence length="142" mass="16631">MSDHEFWNPLVPELLVRDFQYSLSFYCDLLGFDIRYQRSAPSFAYLQRGCIQIMLQQLDNDGWQVGELQAPFGRGMNLQMEVDQLEPLLLALEENGVSLFRQPQEIWYPTGNRASGQREFLVQDPDGYLLRFCQYLGERDQP</sequence>
<dbReference type="GO" id="GO:0046677">
    <property type="term" value="P:response to antibiotic"/>
    <property type="evidence" value="ECO:0007669"/>
    <property type="project" value="UniProtKB-KW"/>
</dbReference>
<dbReference type="Pfam" id="PF00903">
    <property type="entry name" value="Glyoxalase"/>
    <property type="match status" value="1"/>
</dbReference>
<proteinExistence type="inferred from homology"/>